<dbReference type="GO" id="GO:0009903">
    <property type="term" value="P:chloroplast avoidance movement"/>
    <property type="evidence" value="ECO:0007669"/>
    <property type="project" value="TreeGrafter"/>
</dbReference>
<dbReference type="GO" id="GO:0005829">
    <property type="term" value="C:cytosol"/>
    <property type="evidence" value="ECO:0007669"/>
    <property type="project" value="TreeGrafter"/>
</dbReference>
<sequence>MGEIDSRSIEPVQVAVTLFGEQGDHQKKQLPSRHTSGKSREGMGKEKDVDNLLRELTNFKVQLEAKDSAYLESKLSLEHYQKTAEELSIQRKNSELERDACMEELTGARYRICELESKVQELDDQLLGTEEIREQLSCALCKLKSAQAAVMSMETELAGARDERLMALTKAEVMESAAAMEKERVEQLLNYLAELNETIFKSKLDVAEEVKEKVETSSKKDSKAELATKRARQTQKQVEEMKKQVEDLKNQLMEKSLFIDSMQMNLDKALYDARNDMEQLKADLKSKEEENSEQVFYIEALKTEQNRLQFEVKGANDKARIFKIEGEMLATELKKTKNEMSQIKERDNEAQVEIALLKSKLHRTGTQLAAAKAVEARAVLTKSSLEEPQYESPSQIAEESEVEVERHDKNHGNITISLEEYDSLIRKAEKDDRYLGEDPSHSTSEIEHEVEILKKELQIAMTKIMDLRTRSEHAVTRAEAVEKAKASLDDQINQLRDRKQRRRAALASLRQESSSKETSIITFASSPKKCVPLSEFLNIKL</sequence>
<evidence type="ECO:0000256" key="3">
    <source>
        <dbReference type="SAM" id="Coils"/>
    </source>
</evidence>
<evidence type="ECO:0000256" key="2">
    <source>
        <dbReference type="ARBA" id="ARBA00023054"/>
    </source>
</evidence>
<feature type="coiled-coil region" evidence="3">
    <location>
        <begin position="224"/>
        <end position="353"/>
    </location>
</feature>
<dbReference type="PANTHER" id="PTHR32054">
    <property type="entry name" value="HEAVY CHAIN, PUTATIVE, EXPRESSED-RELATED-RELATED"/>
    <property type="match status" value="1"/>
</dbReference>
<feature type="compositionally biased region" description="Basic residues" evidence="4">
    <location>
        <begin position="28"/>
        <end position="37"/>
    </location>
</feature>
<feature type="coiled-coil region" evidence="3">
    <location>
        <begin position="77"/>
        <end position="104"/>
    </location>
</feature>
<dbReference type="Proteomes" id="UP001159364">
    <property type="component" value="Linkage Group LG10"/>
</dbReference>
<evidence type="ECO:0000313" key="5">
    <source>
        <dbReference type="EMBL" id="KAJ8753318.1"/>
    </source>
</evidence>
<organism evidence="5 6">
    <name type="scientific">Erythroxylum novogranatense</name>
    <dbReference type="NCBI Taxonomy" id="1862640"/>
    <lineage>
        <taxon>Eukaryota</taxon>
        <taxon>Viridiplantae</taxon>
        <taxon>Streptophyta</taxon>
        <taxon>Embryophyta</taxon>
        <taxon>Tracheophyta</taxon>
        <taxon>Spermatophyta</taxon>
        <taxon>Magnoliopsida</taxon>
        <taxon>eudicotyledons</taxon>
        <taxon>Gunneridae</taxon>
        <taxon>Pentapetalae</taxon>
        <taxon>rosids</taxon>
        <taxon>fabids</taxon>
        <taxon>Malpighiales</taxon>
        <taxon>Erythroxylaceae</taxon>
        <taxon>Erythroxylum</taxon>
    </lineage>
</organism>
<evidence type="ECO:0000256" key="4">
    <source>
        <dbReference type="SAM" id="MobiDB-lite"/>
    </source>
</evidence>
<comment type="similarity">
    <text evidence="1">Belongs to the WEB family.</text>
</comment>
<gene>
    <name evidence="5" type="ORF">K2173_019717</name>
</gene>
<dbReference type="Pfam" id="PF05701">
    <property type="entry name" value="WEMBL"/>
    <property type="match status" value="1"/>
</dbReference>
<keyword evidence="6" id="KW-1185">Reference proteome</keyword>
<proteinExistence type="inferred from homology"/>
<feature type="region of interest" description="Disordered" evidence="4">
    <location>
        <begin position="385"/>
        <end position="407"/>
    </location>
</feature>
<keyword evidence="2 3" id="KW-0175">Coiled coil</keyword>
<reference evidence="5 6" key="1">
    <citation type="submission" date="2021-09" db="EMBL/GenBank/DDBJ databases">
        <title>Genomic insights and catalytic innovation underlie evolution of tropane alkaloids biosynthesis.</title>
        <authorList>
            <person name="Wang Y.-J."/>
            <person name="Tian T."/>
            <person name="Huang J.-P."/>
            <person name="Huang S.-X."/>
        </authorList>
    </citation>
    <scope>NUCLEOTIDE SEQUENCE [LARGE SCALE GENOMIC DNA]</scope>
    <source>
        <strain evidence="5">KIB-2018</strain>
        <tissue evidence="5">Leaf</tissue>
    </source>
</reference>
<accession>A0AAV8SN10</accession>
<comment type="caution">
    <text evidence="5">The sequence shown here is derived from an EMBL/GenBank/DDBJ whole genome shotgun (WGS) entry which is preliminary data.</text>
</comment>
<feature type="coiled-coil region" evidence="3">
    <location>
        <begin position="450"/>
        <end position="512"/>
    </location>
</feature>
<dbReference type="PANTHER" id="PTHR32054:SF17">
    <property type="entry name" value="EXPRESSED PROTEIN"/>
    <property type="match status" value="1"/>
</dbReference>
<evidence type="ECO:0000256" key="1">
    <source>
        <dbReference type="ARBA" id="ARBA00005485"/>
    </source>
</evidence>
<name>A0AAV8SN10_9ROSI</name>
<dbReference type="GO" id="GO:0009904">
    <property type="term" value="P:chloroplast accumulation movement"/>
    <property type="evidence" value="ECO:0007669"/>
    <property type="project" value="TreeGrafter"/>
</dbReference>
<dbReference type="EMBL" id="JAIWQS010000010">
    <property type="protein sequence ID" value="KAJ8753318.1"/>
    <property type="molecule type" value="Genomic_DNA"/>
</dbReference>
<feature type="coiled-coil region" evidence="3">
    <location>
        <begin position="143"/>
        <end position="198"/>
    </location>
</feature>
<feature type="compositionally biased region" description="Basic and acidic residues" evidence="4">
    <location>
        <begin position="38"/>
        <end position="47"/>
    </location>
</feature>
<evidence type="ECO:0000313" key="6">
    <source>
        <dbReference type="Proteomes" id="UP001159364"/>
    </source>
</evidence>
<feature type="region of interest" description="Disordered" evidence="4">
    <location>
        <begin position="20"/>
        <end position="47"/>
    </location>
</feature>
<dbReference type="InterPro" id="IPR008545">
    <property type="entry name" value="Web"/>
</dbReference>
<dbReference type="AlphaFoldDB" id="A0AAV8SN10"/>
<protein>
    <submittedName>
        <fullName evidence="5">Uncharacterized protein</fullName>
    </submittedName>
</protein>